<proteinExistence type="predicted"/>
<evidence type="ECO:0000313" key="2">
    <source>
        <dbReference type="Proteomes" id="UP000015241"/>
    </source>
</evidence>
<dbReference type="STRING" id="743788.S8E2F2"/>
<keyword evidence="2" id="KW-1185">Reference proteome</keyword>
<organism evidence="1 2">
    <name type="scientific">Fomitopsis schrenkii</name>
    <name type="common">Brown rot fungus</name>
    <dbReference type="NCBI Taxonomy" id="2126942"/>
    <lineage>
        <taxon>Eukaryota</taxon>
        <taxon>Fungi</taxon>
        <taxon>Dikarya</taxon>
        <taxon>Basidiomycota</taxon>
        <taxon>Agaricomycotina</taxon>
        <taxon>Agaricomycetes</taxon>
        <taxon>Polyporales</taxon>
        <taxon>Fomitopsis</taxon>
    </lineage>
</organism>
<sequence length="378" mass="41800">MVSLALQCQYPSSAVNLANAAPSPLAAHHVPRQHRPSLNTHAMTRGASSLRKLFDKPWSVQDLIIILFDLVGKQGKVHANKVRQSTSFWTNLFIYTGTNTERCAKGAICNVIAFTVNWMHACHFDVPAQLRPFVELCLKADLFAVLDPAVPRVASMRGVAMQLTRIICCVENIAMAVPSLLQHQLPRRTRCSCWCSWTRVPRGLSEFARRGTLRRGTLLKASTFNPPSRAHVTFANAPQPTFASEDVSDVRDYDAQLLLSVRNMDKQLAPGDATHAQPLEMLLLFARDILRIPAAAAVHQIMGTLSPQPRKNVAVAIIQDDEPTFVGKSTVLLRTPTYGIACPLKFTPIAVVHWAPPCPHRMTPQTLSDNLRNLLMGL</sequence>
<gene>
    <name evidence="1" type="ORF">FOMPIDRAFT_1052184</name>
</gene>
<name>S8E2F2_FOMSC</name>
<protein>
    <submittedName>
        <fullName evidence="1">Uncharacterized protein</fullName>
    </submittedName>
</protein>
<dbReference type="OrthoDB" id="5591297at2759"/>
<reference evidence="1 2" key="1">
    <citation type="journal article" date="2012" name="Science">
        <title>The Paleozoic origin of enzymatic lignin decomposition reconstructed from 31 fungal genomes.</title>
        <authorList>
            <person name="Floudas D."/>
            <person name="Binder M."/>
            <person name="Riley R."/>
            <person name="Barry K."/>
            <person name="Blanchette R.A."/>
            <person name="Henrissat B."/>
            <person name="Martinez A.T."/>
            <person name="Otillar R."/>
            <person name="Spatafora J.W."/>
            <person name="Yadav J.S."/>
            <person name="Aerts A."/>
            <person name="Benoit I."/>
            <person name="Boyd A."/>
            <person name="Carlson A."/>
            <person name="Copeland A."/>
            <person name="Coutinho P.M."/>
            <person name="de Vries R.P."/>
            <person name="Ferreira P."/>
            <person name="Findley K."/>
            <person name="Foster B."/>
            <person name="Gaskell J."/>
            <person name="Glotzer D."/>
            <person name="Gorecki P."/>
            <person name="Heitman J."/>
            <person name="Hesse C."/>
            <person name="Hori C."/>
            <person name="Igarashi K."/>
            <person name="Jurgens J.A."/>
            <person name="Kallen N."/>
            <person name="Kersten P."/>
            <person name="Kohler A."/>
            <person name="Kuees U."/>
            <person name="Kumar T.K.A."/>
            <person name="Kuo A."/>
            <person name="LaButti K."/>
            <person name="Larrondo L.F."/>
            <person name="Lindquist E."/>
            <person name="Ling A."/>
            <person name="Lombard V."/>
            <person name="Lucas S."/>
            <person name="Lundell T."/>
            <person name="Martin R."/>
            <person name="McLaughlin D.J."/>
            <person name="Morgenstern I."/>
            <person name="Morin E."/>
            <person name="Murat C."/>
            <person name="Nagy L.G."/>
            <person name="Nolan M."/>
            <person name="Ohm R.A."/>
            <person name="Patyshakuliyeva A."/>
            <person name="Rokas A."/>
            <person name="Ruiz-Duenas F.J."/>
            <person name="Sabat G."/>
            <person name="Salamov A."/>
            <person name="Samejima M."/>
            <person name="Schmutz J."/>
            <person name="Slot J.C."/>
            <person name="St John F."/>
            <person name="Stenlid J."/>
            <person name="Sun H."/>
            <person name="Sun S."/>
            <person name="Syed K."/>
            <person name="Tsang A."/>
            <person name="Wiebenga A."/>
            <person name="Young D."/>
            <person name="Pisabarro A."/>
            <person name="Eastwood D.C."/>
            <person name="Martin F."/>
            <person name="Cullen D."/>
            <person name="Grigoriev I.V."/>
            <person name="Hibbett D.S."/>
        </authorList>
    </citation>
    <scope>NUCLEOTIDE SEQUENCE</scope>
    <source>
        <strain evidence="2">FP-58527</strain>
    </source>
</reference>
<dbReference type="InParanoid" id="S8E2F2"/>
<evidence type="ECO:0000313" key="1">
    <source>
        <dbReference type="EMBL" id="EPS97613.1"/>
    </source>
</evidence>
<accession>S8E2F2</accession>
<dbReference type="Proteomes" id="UP000015241">
    <property type="component" value="Unassembled WGS sequence"/>
</dbReference>
<dbReference type="EMBL" id="KE504174">
    <property type="protein sequence ID" value="EPS97613.1"/>
    <property type="molecule type" value="Genomic_DNA"/>
</dbReference>
<dbReference type="HOGENOM" id="CLU_731649_0_0_1"/>
<dbReference type="AlphaFoldDB" id="S8E2F2"/>